<protein>
    <recommendedName>
        <fullName evidence="6">Transmembrane alanine and glycine rich protein</fullName>
    </recommendedName>
</protein>
<feature type="region of interest" description="Disordered" evidence="1">
    <location>
        <begin position="457"/>
        <end position="514"/>
    </location>
</feature>
<gene>
    <name evidence="4" type="ORF">BST17_16165</name>
</gene>
<comment type="caution">
    <text evidence="4">The sequence shown here is derived from an EMBL/GenBank/DDBJ whole genome shotgun (WGS) entry which is preliminary data.</text>
</comment>
<feature type="chain" id="PRO_5039295095" description="Transmembrane alanine and glycine rich protein" evidence="3">
    <location>
        <begin position="33"/>
        <end position="700"/>
    </location>
</feature>
<keyword evidence="2" id="KW-0472">Membrane</keyword>
<evidence type="ECO:0000256" key="1">
    <source>
        <dbReference type="SAM" id="MobiDB-lite"/>
    </source>
</evidence>
<dbReference type="AlphaFoldDB" id="A0A1W9YVQ0"/>
<feature type="compositionally biased region" description="Low complexity" evidence="1">
    <location>
        <begin position="401"/>
        <end position="417"/>
    </location>
</feature>
<evidence type="ECO:0000313" key="4">
    <source>
        <dbReference type="EMBL" id="ORA04022.1"/>
    </source>
</evidence>
<dbReference type="InterPro" id="IPR013207">
    <property type="entry name" value="LGFP"/>
</dbReference>
<accession>A0A1W9YVQ0</accession>
<feature type="region of interest" description="Disordered" evidence="1">
    <location>
        <begin position="529"/>
        <end position="558"/>
    </location>
</feature>
<keyword evidence="2" id="KW-0812">Transmembrane</keyword>
<evidence type="ECO:0008006" key="6">
    <source>
        <dbReference type="Google" id="ProtNLM"/>
    </source>
</evidence>
<dbReference type="RefSeq" id="WP_083059768.1">
    <property type="nucleotide sequence ID" value="NZ_JACKVM010000014.1"/>
</dbReference>
<feature type="transmembrane region" description="Helical" evidence="2">
    <location>
        <begin position="430"/>
        <end position="451"/>
    </location>
</feature>
<reference evidence="4 5" key="1">
    <citation type="submission" date="2017-02" db="EMBL/GenBank/DDBJ databases">
        <title>The new phylogeny of genus Mycobacterium.</title>
        <authorList>
            <person name="Tortoli E."/>
            <person name="Trovato A."/>
            <person name="Cirillo D.M."/>
        </authorList>
    </citation>
    <scope>NUCLEOTIDE SEQUENCE [LARGE SCALE GENOMIC DNA]</scope>
    <source>
        <strain evidence="4 5">DSM 45578</strain>
    </source>
</reference>
<keyword evidence="3" id="KW-0732">Signal</keyword>
<feature type="compositionally biased region" description="Low complexity" evidence="1">
    <location>
        <begin position="541"/>
        <end position="550"/>
    </location>
</feature>
<evidence type="ECO:0000313" key="5">
    <source>
        <dbReference type="Proteomes" id="UP000192366"/>
    </source>
</evidence>
<keyword evidence="2" id="KW-1133">Transmembrane helix</keyword>
<sequence>MTRQRTRLGNLAGRAAAVLVSAGLMTATVLLAPQVSATPESDADAAITAAWETAGGGPAGPLGPKDGGVYPAGAGFGQNFAGGKIFFTPETGAHIMSGAILEKYESLGGPTGDLGFPTIDEGAGRAANSRNVTFNAPDSPVIFWTPDTGARVVRGAINSAWDTLGGSAGVLGVPADDETTNGDVISQKFTGGEISWDRKTRAFTTTPPELAAQLGAVAVPSDATSAIAAARRAAGGALGPLGAEEGAQYAIGADGVGQNYAGGKIFYSPATGANVVTGQVLAKYESVGGPTGDLGFPTASEADGGLAPQSAVVPFAAEDKPVIFWTPDFGAVIVRGAMNAAWQKLGGATGELGAPKSDQTDNGGVINQQFSGGAISWDKAANRFSTEPAGLQSQLAGLEVPGAGAPQAPAGDAPQAGTSEDGDKWYTWRWWWLLGLIPLVGLIAVIAVAVLRNRRTRGDDPFGDHLDDPYDRGYDGYGGGYDQRDDEFDSPRDGGYTPAPPQSPWAGVPPTEGTQSFTVARVDDEPAAAASQYEADDYEADGYGADGYPDASDDRDDYDEVDEDEYAAELEAATAAPEFGADEDAVDTAPTRIEMPTVEPEPAPDLEFEPPTTVVSYEPEVPSGRHAAAAAADEDEDAGWTSMRLATTDRYRAPEGYPIKADTKTGLYWAPGSRGYRDTEAEIWFASEEFARANGFVRAD</sequence>
<dbReference type="Proteomes" id="UP000192366">
    <property type="component" value="Unassembled WGS sequence"/>
</dbReference>
<feature type="compositionally biased region" description="Basic and acidic residues" evidence="1">
    <location>
        <begin position="457"/>
        <end position="474"/>
    </location>
</feature>
<dbReference type="Pfam" id="PF08310">
    <property type="entry name" value="LGFP"/>
    <property type="match status" value="4"/>
</dbReference>
<proteinExistence type="predicted"/>
<feature type="region of interest" description="Disordered" evidence="1">
    <location>
        <begin position="400"/>
        <end position="420"/>
    </location>
</feature>
<name>A0A1W9YVQ0_MYCBA</name>
<dbReference type="EMBL" id="MVHJ01000012">
    <property type="protein sequence ID" value="ORA04022.1"/>
    <property type="molecule type" value="Genomic_DNA"/>
</dbReference>
<organism evidence="4 5">
    <name type="scientific">Mycolicibacterium bacteremicum</name>
    <name type="common">Mycobacterium bacteremicum</name>
    <dbReference type="NCBI Taxonomy" id="564198"/>
    <lineage>
        <taxon>Bacteria</taxon>
        <taxon>Bacillati</taxon>
        <taxon>Actinomycetota</taxon>
        <taxon>Actinomycetes</taxon>
        <taxon>Mycobacteriales</taxon>
        <taxon>Mycobacteriaceae</taxon>
        <taxon>Mycolicibacterium</taxon>
    </lineage>
</organism>
<feature type="signal peptide" evidence="3">
    <location>
        <begin position="1"/>
        <end position="32"/>
    </location>
</feature>
<keyword evidence="5" id="KW-1185">Reference proteome</keyword>
<dbReference type="STRING" id="564198.BST17_16165"/>
<evidence type="ECO:0000256" key="3">
    <source>
        <dbReference type="SAM" id="SignalP"/>
    </source>
</evidence>
<evidence type="ECO:0000256" key="2">
    <source>
        <dbReference type="SAM" id="Phobius"/>
    </source>
</evidence>